<dbReference type="NCBIfam" id="NF038065">
    <property type="entry name" value="Pr6Pr"/>
    <property type="match status" value="1"/>
</dbReference>
<feature type="transmembrane region" description="Helical" evidence="1">
    <location>
        <begin position="37"/>
        <end position="60"/>
    </location>
</feature>
<keyword evidence="1" id="KW-1133">Transmembrane helix</keyword>
<organism evidence="2 3">
    <name type="scientific">Hydrotalea sandarakina</name>
    <dbReference type="NCBI Taxonomy" id="1004304"/>
    <lineage>
        <taxon>Bacteria</taxon>
        <taxon>Pseudomonadati</taxon>
        <taxon>Bacteroidota</taxon>
        <taxon>Chitinophagia</taxon>
        <taxon>Chitinophagales</taxon>
        <taxon>Chitinophagaceae</taxon>
        <taxon>Hydrotalea</taxon>
    </lineage>
</organism>
<dbReference type="Proteomes" id="UP000249720">
    <property type="component" value="Unassembled WGS sequence"/>
</dbReference>
<evidence type="ECO:0000313" key="2">
    <source>
        <dbReference type="EMBL" id="PZX61939.1"/>
    </source>
</evidence>
<dbReference type="AlphaFoldDB" id="A0A2W7S4N7"/>
<evidence type="ECO:0000256" key="1">
    <source>
        <dbReference type="SAM" id="Phobius"/>
    </source>
</evidence>
<proteinExistence type="predicted"/>
<dbReference type="OrthoDB" id="9809977at2"/>
<dbReference type="RefSeq" id="WP_111296164.1">
    <property type="nucleotide sequence ID" value="NZ_QKZV01000006.1"/>
</dbReference>
<protein>
    <recommendedName>
        <fullName evidence="4">FAR-17a/AIG1-like protein</fullName>
    </recommendedName>
</protein>
<reference evidence="2 3" key="1">
    <citation type="submission" date="2018-06" db="EMBL/GenBank/DDBJ databases">
        <title>Genomic Encyclopedia of Archaeal and Bacterial Type Strains, Phase II (KMG-II): from individual species to whole genera.</title>
        <authorList>
            <person name="Goeker M."/>
        </authorList>
    </citation>
    <scope>NUCLEOTIDE SEQUENCE [LARGE SCALE GENOMIC DNA]</scope>
    <source>
        <strain evidence="2 3">DSM 23241</strain>
    </source>
</reference>
<feature type="transmembrane region" description="Helical" evidence="1">
    <location>
        <begin position="145"/>
        <end position="164"/>
    </location>
</feature>
<comment type="caution">
    <text evidence="2">The sequence shown here is derived from an EMBL/GenBank/DDBJ whole genome shotgun (WGS) entry which is preliminary data.</text>
</comment>
<name>A0A2W7S4N7_9BACT</name>
<feature type="transmembrane region" description="Helical" evidence="1">
    <location>
        <begin position="176"/>
        <end position="195"/>
    </location>
</feature>
<dbReference type="EMBL" id="QKZV01000006">
    <property type="protein sequence ID" value="PZX61939.1"/>
    <property type="molecule type" value="Genomic_DNA"/>
</dbReference>
<feature type="transmembrane region" description="Helical" evidence="1">
    <location>
        <begin position="7"/>
        <end position="25"/>
    </location>
</feature>
<keyword evidence="1" id="KW-0812">Transmembrane</keyword>
<accession>A0A2W7S4N7</accession>
<keyword evidence="3" id="KW-1185">Reference proteome</keyword>
<evidence type="ECO:0000313" key="3">
    <source>
        <dbReference type="Proteomes" id="UP000249720"/>
    </source>
</evidence>
<evidence type="ECO:0008006" key="4">
    <source>
        <dbReference type="Google" id="ProtNLM"/>
    </source>
</evidence>
<dbReference type="InterPro" id="IPR049713">
    <property type="entry name" value="Pr6Pr-like"/>
</dbReference>
<keyword evidence="1" id="KW-0472">Membrane</keyword>
<sequence>MKKNISIFLALIVWFTVLTQYWLMIENRSASIGETTLRFFSFFTILTNSLVAIYFTLIVFKNKKGFFAIIDKPGTLTAITVYISIVGLIYQILLRHTWKPTGIQMIVDELLHTFIPIMVIVYWYFYENKSLITYKQIPKWLAYPLIYLVYILIRGKISNFYPYYFVNAGNLGLPKVLINAVGIAALFYALSALFIRVGKAMKNRS</sequence>
<feature type="transmembrane region" description="Helical" evidence="1">
    <location>
        <begin position="105"/>
        <end position="125"/>
    </location>
</feature>
<gene>
    <name evidence="2" type="ORF">LX80_02103</name>
</gene>
<feature type="transmembrane region" description="Helical" evidence="1">
    <location>
        <begin position="72"/>
        <end position="93"/>
    </location>
</feature>